<feature type="domain" description="2Fe-2S ferredoxin-type" evidence="7">
    <location>
        <begin position="2"/>
        <end position="105"/>
    </location>
</feature>
<evidence type="ECO:0000256" key="4">
    <source>
        <dbReference type="ARBA" id="ARBA00023004"/>
    </source>
</evidence>
<sequence>MPTVTYHLPDGSSSRVEVNRGQSIMSASVDNNLPGIVAECGGSCACATCHVYLSAEYGGSFAEPTEEELELIEYLEGATGESRLSCQLVVGDDDREIHVRVADSR</sequence>
<dbReference type="CDD" id="cd00207">
    <property type="entry name" value="fer2"/>
    <property type="match status" value="1"/>
</dbReference>
<dbReference type="PROSITE" id="PS51085">
    <property type="entry name" value="2FE2S_FER_2"/>
    <property type="match status" value="1"/>
</dbReference>
<reference evidence="8 9" key="1">
    <citation type="submission" date="2024-10" db="EMBL/GenBank/DDBJ databases">
        <title>The Natural Products Discovery Center: Release of the First 8490 Sequenced Strains for Exploring Actinobacteria Biosynthetic Diversity.</title>
        <authorList>
            <person name="Kalkreuter E."/>
            <person name="Kautsar S.A."/>
            <person name="Yang D."/>
            <person name="Bader C.D."/>
            <person name="Teijaro C.N."/>
            <person name="Fluegel L."/>
            <person name="Davis C.M."/>
            <person name="Simpson J.R."/>
            <person name="Lauterbach L."/>
            <person name="Steele A.D."/>
            <person name="Gui C."/>
            <person name="Meng S."/>
            <person name="Li G."/>
            <person name="Viehrig K."/>
            <person name="Ye F."/>
            <person name="Su P."/>
            <person name="Kiefer A.F."/>
            <person name="Nichols A."/>
            <person name="Cepeda A.J."/>
            <person name="Yan W."/>
            <person name="Fan B."/>
            <person name="Jiang Y."/>
            <person name="Adhikari A."/>
            <person name="Zheng C.-J."/>
            <person name="Schuster L."/>
            <person name="Cowan T.M."/>
            <person name="Smanski M.J."/>
            <person name="Chevrette M.G."/>
            <person name="De Carvalho L.P.S."/>
            <person name="Shen B."/>
        </authorList>
    </citation>
    <scope>NUCLEOTIDE SEQUENCE [LARGE SCALE GENOMIC DNA]</scope>
    <source>
        <strain evidence="8 9">NPDC002593</strain>
    </source>
</reference>
<keyword evidence="2" id="KW-0001">2Fe-2S</keyword>
<comment type="cofactor">
    <cofactor evidence="6">
        <name>[2Fe-2S] cluster</name>
        <dbReference type="ChEBI" id="CHEBI:190135"/>
    </cofactor>
</comment>
<evidence type="ECO:0000313" key="8">
    <source>
        <dbReference type="EMBL" id="MFF3572716.1"/>
    </source>
</evidence>
<dbReference type="InterPro" id="IPR018298">
    <property type="entry name" value="Adrenodoxin_Fe-S_BS"/>
</dbReference>
<dbReference type="Gene3D" id="3.10.20.30">
    <property type="match status" value="1"/>
</dbReference>
<keyword evidence="5" id="KW-0411">Iron-sulfur</keyword>
<evidence type="ECO:0000256" key="1">
    <source>
        <dbReference type="ARBA" id="ARBA00010914"/>
    </source>
</evidence>
<keyword evidence="9" id="KW-1185">Reference proteome</keyword>
<dbReference type="Proteomes" id="UP001601992">
    <property type="component" value="Unassembled WGS sequence"/>
</dbReference>
<evidence type="ECO:0000256" key="2">
    <source>
        <dbReference type="ARBA" id="ARBA00022714"/>
    </source>
</evidence>
<evidence type="ECO:0000256" key="6">
    <source>
        <dbReference type="ARBA" id="ARBA00034078"/>
    </source>
</evidence>
<accession>A0ABW6S8U6</accession>
<dbReference type="PANTHER" id="PTHR23426">
    <property type="entry name" value="FERREDOXIN/ADRENODOXIN"/>
    <property type="match status" value="1"/>
</dbReference>
<organism evidence="8 9">
    <name type="scientific">Nocardia jiangxiensis</name>
    <dbReference type="NCBI Taxonomy" id="282685"/>
    <lineage>
        <taxon>Bacteria</taxon>
        <taxon>Bacillati</taxon>
        <taxon>Actinomycetota</taxon>
        <taxon>Actinomycetes</taxon>
        <taxon>Mycobacteriales</taxon>
        <taxon>Nocardiaceae</taxon>
        <taxon>Nocardia</taxon>
    </lineage>
</organism>
<proteinExistence type="inferred from homology"/>
<evidence type="ECO:0000259" key="7">
    <source>
        <dbReference type="PROSITE" id="PS51085"/>
    </source>
</evidence>
<dbReference type="PRINTS" id="PR00355">
    <property type="entry name" value="ADRENODOXIN"/>
</dbReference>
<dbReference type="EMBL" id="JBIAQY010000014">
    <property type="protein sequence ID" value="MFF3572716.1"/>
    <property type="molecule type" value="Genomic_DNA"/>
</dbReference>
<dbReference type="Pfam" id="PF00111">
    <property type="entry name" value="Fer2"/>
    <property type="match status" value="1"/>
</dbReference>
<keyword evidence="4" id="KW-0408">Iron</keyword>
<dbReference type="RefSeq" id="WP_387406151.1">
    <property type="nucleotide sequence ID" value="NZ_JBIAQY010000014.1"/>
</dbReference>
<dbReference type="SUPFAM" id="SSF54292">
    <property type="entry name" value="2Fe-2S ferredoxin-like"/>
    <property type="match status" value="1"/>
</dbReference>
<evidence type="ECO:0000256" key="5">
    <source>
        <dbReference type="ARBA" id="ARBA00023014"/>
    </source>
</evidence>
<keyword evidence="3" id="KW-0479">Metal-binding</keyword>
<dbReference type="InterPro" id="IPR001041">
    <property type="entry name" value="2Fe-2S_ferredoxin-type"/>
</dbReference>
<evidence type="ECO:0000256" key="3">
    <source>
        <dbReference type="ARBA" id="ARBA00022723"/>
    </source>
</evidence>
<dbReference type="InterPro" id="IPR001055">
    <property type="entry name" value="Adrenodoxin-like"/>
</dbReference>
<protein>
    <submittedName>
        <fullName evidence="8">2Fe-2S iron-sulfur cluster-binding protein</fullName>
    </submittedName>
</protein>
<name>A0ABW6S8U6_9NOCA</name>
<comment type="similarity">
    <text evidence="1">Belongs to the adrenodoxin/putidaredoxin family.</text>
</comment>
<dbReference type="PANTHER" id="PTHR23426:SF65">
    <property type="entry name" value="FERREDOXIN-2, MITOCHONDRIAL"/>
    <property type="match status" value="1"/>
</dbReference>
<dbReference type="InterPro" id="IPR036010">
    <property type="entry name" value="2Fe-2S_ferredoxin-like_sf"/>
</dbReference>
<dbReference type="InterPro" id="IPR012675">
    <property type="entry name" value="Beta-grasp_dom_sf"/>
</dbReference>
<gene>
    <name evidence="8" type="ORF">ACFYXQ_33600</name>
</gene>
<comment type="caution">
    <text evidence="8">The sequence shown here is derived from an EMBL/GenBank/DDBJ whole genome shotgun (WGS) entry which is preliminary data.</text>
</comment>
<evidence type="ECO:0000313" key="9">
    <source>
        <dbReference type="Proteomes" id="UP001601992"/>
    </source>
</evidence>
<dbReference type="PROSITE" id="PS00814">
    <property type="entry name" value="ADX"/>
    <property type="match status" value="1"/>
</dbReference>